<name>A0A653XBB0_9GAMM</name>
<accession>A0A6N0Z2E3</accession>
<dbReference type="Pfam" id="PF01425">
    <property type="entry name" value="Amidase"/>
    <property type="match status" value="1"/>
</dbReference>
<keyword evidence="1" id="KW-0378">Hydrolase</keyword>
<sequence>MSVKRPDIDTLAAISDYYGFDLSFDELSEFQSAVAGSMAIYDRLDELADESLPVNYPRAELGYRPVGDDNPLNGWAWKCSVPGAEEGPLAGRTVALKDNIALAGIPMMNGSPIMEGFVPREDATVVTRLLDAGAHIIGKTAVPAFCFDGGGCTGYPEPQPVNPHDHDRLAGASSNGSAVVVTNGEVDMALGGDQGGSIRLPASWSGCYGIKGTHGLVPYTGIFPIELTLDHVGPMARTAEDCARMLEVLVGSDGLDPRQYDVRTAKYTETLSEDLTGIRIGILREGFGIAGASEPDVDAAVREAISVLEKVGARASEVSVPMHNDGLALWSAIAFEGATELMVRGDGYGTNWRGHYSTQLMDFYGRARRARGHDFSDTVKMTVLAGHYMSEQYNRHYYGKAQNIGRRLARDYDNALQEYDLLIMPTTAMKAVKRPADKSLNSTLAGALGNLHNTAPFDVSGHPAMSVPVGFSEGLPVGMQLVGRRWDEATVLKVAHAYQVAIG</sequence>
<dbReference type="InterPro" id="IPR023631">
    <property type="entry name" value="Amidase_dom"/>
</dbReference>
<keyword evidence="2" id="KW-1185">Reference proteome</keyword>
<dbReference type="Gene3D" id="1.10.20.60">
    <property type="entry name" value="Glu-tRNAGln amidotransferase C subunit, N-terminal domain"/>
    <property type="match status" value="1"/>
</dbReference>
<dbReference type="RefSeq" id="WP_022522050.1">
    <property type="nucleotide sequence ID" value="NZ_CP054580.1"/>
</dbReference>
<dbReference type="PANTHER" id="PTHR11895">
    <property type="entry name" value="TRANSAMIDASE"/>
    <property type="match status" value="1"/>
</dbReference>
<dbReference type="EMBL" id="CP054580">
    <property type="protein sequence ID" value="QKS25196.1"/>
    <property type="molecule type" value="Genomic_DNA"/>
</dbReference>
<dbReference type="SUPFAM" id="SSF75304">
    <property type="entry name" value="Amidase signature (AS) enzymes"/>
    <property type="match status" value="1"/>
</dbReference>
<proteinExistence type="predicted"/>
<dbReference type="PANTHER" id="PTHR11895:SF170">
    <property type="entry name" value="AMIDASE"/>
    <property type="match status" value="1"/>
</dbReference>
<dbReference type="EC" id="3.5.1.4" evidence="1"/>
<protein>
    <submittedName>
        <fullName evidence="1">Amidase</fullName>
        <ecNumber evidence="1">3.5.1.4</ecNumber>
    </submittedName>
</protein>
<dbReference type="InterPro" id="IPR000120">
    <property type="entry name" value="Amidase"/>
</dbReference>
<dbReference type="AlphaFoldDB" id="A0A653XBB0"/>
<dbReference type="NCBIfam" id="NF005565">
    <property type="entry name" value="PRK07235.1"/>
    <property type="match status" value="1"/>
</dbReference>
<evidence type="ECO:0000313" key="1">
    <source>
        <dbReference type="EMBL" id="QKS25196.1"/>
    </source>
</evidence>
<reference evidence="1 2" key="1">
    <citation type="submission" date="2019-12" db="EMBL/GenBank/DDBJ databases">
        <title>Genome sequencing and assembly of endphytes of Porphyra tenera.</title>
        <authorList>
            <person name="Park J.M."/>
            <person name="Shin R."/>
            <person name="Jo S.H."/>
        </authorList>
    </citation>
    <scope>NUCLEOTIDE SEQUENCE [LARGE SCALE GENOMIC DNA]</scope>
    <source>
        <strain evidence="1 2">GPM3</strain>
    </source>
</reference>
<dbReference type="GO" id="GO:0004040">
    <property type="term" value="F:amidase activity"/>
    <property type="evidence" value="ECO:0007669"/>
    <property type="project" value="UniProtKB-EC"/>
</dbReference>
<dbReference type="InterPro" id="IPR036928">
    <property type="entry name" value="AS_sf"/>
</dbReference>
<gene>
    <name evidence="1" type="ORF">FX987_02986</name>
</gene>
<accession>A0A653XBB0</accession>
<evidence type="ECO:0000313" key="2">
    <source>
        <dbReference type="Proteomes" id="UP000509761"/>
    </source>
</evidence>
<dbReference type="Gene3D" id="3.90.1300.10">
    <property type="entry name" value="Amidase signature (AS) domain"/>
    <property type="match status" value="1"/>
</dbReference>
<organism evidence="1 2">
    <name type="scientific">Vreelandella titanicae</name>
    <dbReference type="NCBI Taxonomy" id="664683"/>
    <lineage>
        <taxon>Bacteria</taxon>
        <taxon>Pseudomonadati</taxon>
        <taxon>Pseudomonadota</taxon>
        <taxon>Gammaproteobacteria</taxon>
        <taxon>Oceanospirillales</taxon>
        <taxon>Halomonadaceae</taxon>
        <taxon>Vreelandella</taxon>
    </lineage>
</organism>
<dbReference type="Proteomes" id="UP000509761">
    <property type="component" value="Chromosome"/>
</dbReference>